<gene>
    <name evidence="2" type="ordered locus">XF_a0062</name>
</gene>
<dbReference type="PIR" id="E82868">
    <property type="entry name" value="E82868"/>
</dbReference>
<dbReference type="eggNOG" id="COG4227">
    <property type="taxonomic scope" value="Bacteria"/>
</dbReference>
<accession>Q9PHE6</accession>
<evidence type="ECO:0008006" key="4">
    <source>
        <dbReference type="Google" id="ProtNLM"/>
    </source>
</evidence>
<reference evidence="2 3" key="1">
    <citation type="journal article" date="2000" name="Nature">
        <title>The genome sequence of the plant pathogen Xylella fastidiosa.</title>
        <authorList>
            <person name="Simpson A.J."/>
            <person name="Reinach F.C."/>
            <person name="Arruda P."/>
            <person name="Abreu F.A."/>
            <person name="Acencio M."/>
            <person name="Alvarenga R."/>
            <person name="Alves L.M."/>
            <person name="Araya J.E."/>
            <person name="Baia G.S."/>
            <person name="Baptista C.S."/>
            <person name="Barros M.H."/>
            <person name="Bonaccorsi E.D."/>
            <person name="Bordin S."/>
            <person name="Bove J.M."/>
            <person name="Briones M.R."/>
            <person name="Bueno M.R."/>
            <person name="Camargo A.A."/>
            <person name="Camargo L.E."/>
            <person name="Carraro D.M."/>
            <person name="Carrer H."/>
            <person name="Colauto N.B."/>
            <person name="Colombo C."/>
            <person name="Costa F.F."/>
            <person name="Costa M.C."/>
            <person name="Costa-Neto C.M."/>
            <person name="Coutinho L.L."/>
            <person name="Cristofani M."/>
            <person name="Dias-Neto E."/>
            <person name="Docena C."/>
            <person name="El-Dorry H."/>
            <person name="Facincani A.P."/>
            <person name="Ferreira A.J."/>
            <person name="Ferreira V.C."/>
            <person name="Ferro J.A."/>
            <person name="Fraga J.S."/>
            <person name="Franca S.C."/>
            <person name="Franco M.C."/>
            <person name="Frohme M."/>
            <person name="Furlan L.R."/>
            <person name="Garnier M."/>
            <person name="Goldman G.H."/>
            <person name="Goldman M.H."/>
            <person name="Gomes S.L."/>
            <person name="Gruber A."/>
            <person name="Ho P.L."/>
            <person name="Hoheisel J.D."/>
            <person name="Junqueira M.L."/>
            <person name="Kemper E.L."/>
            <person name="Kitajima J.P."/>
            <person name="Krieger J.E."/>
            <person name="Kuramae E.E."/>
            <person name="Laigret F."/>
            <person name="Lambais M.R."/>
            <person name="Leite L.C."/>
            <person name="Lemos E.G."/>
            <person name="Lemos M.V."/>
            <person name="Lopes S.A."/>
            <person name="Lopes C.R."/>
            <person name="Machado J.A."/>
            <person name="Machado M.A."/>
            <person name="Madeira A.M."/>
            <person name="Madeira H.M."/>
            <person name="Marino C.L."/>
            <person name="Marques M.V."/>
            <person name="Martins E.A."/>
            <person name="Martins E.M."/>
            <person name="Matsukuma A.Y."/>
            <person name="Menck C.F."/>
            <person name="Miracca E.C."/>
            <person name="Miyaki C.Y."/>
            <person name="Monteriro-Vitorello C.B."/>
            <person name="Moon D.H."/>
            <person name="Nagai M.A."/>
            <person name="Nascimento A.L."/>
            <person name="Netto L.E."/>
            <person name="Nhani A.Jr."/>
            <person name="Nobrega F.G."/>
            <person name="Nunes L.R."/>
            <person name="Oliveira M.A."/>
            <person name="de Oliveira M.C."/>
            <person name="de Oliveira R.C."/>
            <person name="Palmieri D.A."/>
            <person name="Paris A."/>
            <person name="Peixoto B.R."/>
            <person name="Pereira G.A."/>
            <person name="Pereira H.A.Jr."/>
            <person name="Pesquero J.B."/>
            <person name="Quaggio R.B."/>
            <person name="Roberto P.G."/>
            <person name="Rodrigues V."/>
            <person name="de M Rosa A.J."/>
            <person name="de Rosa V.E.Jr."/>
            <person name="de Sa R.G."/>
            <person name="Santelli R.V."/>
            <person name="Sawasaki H.E."/>
            <person name="da Silva A.C."/>
            <person name="da Silva A.M."/>
            <person name="da Silva F.R."/>
            <person name="da Silva W.A.Jr."/>
            <person name="da Silveira J.F."/>
            <person name="Silvestri M.L."/>
            <person name="Siqueira W.J."/>
            <person name="de Souza A.A."/>
            <person name="de Souza A.P."/>
            <person name="Terenzi M.F."/>
            <person name="Truffi D."/>
            <person name="Tsai S.M."/>
            <person name="Tsuhako M.H."/>
            <person name="Vallada H."/>
            <person name="Van Sluys M.A."/>
            <person name="Verjovski-Almeida S."/>
            <person name="Vettore A.L."/>
            <person name="Zago M.A."/>
            <person name="Zatz M."/>
            <person name="Meidanis J."/>
            <person name="Setubal J.C."/>
        </authorList>
    </citation>
    <scope>NUCLEOTIDE SEQUENCE [LARGE SCALE GENOMIC DNA]</scope>
    <source>
        <strain evidence="3">9a5c</strain>
        <plasmid evidence="3">Plasmid pXF51</plasmid>
    </source>
</reference>
<proteinExistence type="predicted"/>
<keyword evidence="1" id="KW-0175">Coiled coil</keyword>
<dbReference type="InterPro" id="IPR021944">
    <property type="entry name" value="DUF3560"/>
</dbReference>
<organism evidence="2 3">
    <name type="scientific">Xylella fastidiosa (strain 9a5c)</name>
    <dbReference type="NCBI Taxonomy" id="160492"/>
    <lineage>
        <taxon>Bacteria</taxon>
        <taxon>Pseudomonadati</taxon>
        <taxon>Pseudomonadota</taxon>
        <taxon>Gammaproteobacteria</taxon>
        <taxon>Lysobacterales</taxon>
        <taxon>Lysobacteraceae</taxon>
        <taxon>Xylella</taxon>
    </lineage>
</organism>
<protein>
    <recommendedName>
        <fullName evidence="4">DUF3560 domain-containing protein</fullName>
    </recommendedName>
</protein>
<name>Q9PHE6_XYLFA</name>
<evidence type="ECO:0000313" key="2">
    <source>
        <dbReference type="EMBL" id="AAF85630.1"/>
    </source>
</evidence>
<dbReference type="Proteomes" id="UP000000812">
    <property type="component" value="Plasmid pXF51"/>
</dbReference>
<keyword evidence="2" id="KW-0614">Plasmid</keyword>
<dbReference type="KEGG" id="xfa:XF_a0062"/>
<dbReference type="AlphaFoldDB" id="Q9PHE6"/>
<feature type="coiled-coil region" evidence="1">
    <location>
        <begin position="184"/>
        <end position="211"/>
    </location>
</feature>
<dbReference type="HOGENOM" id="CLU_066837_0_0_6"/>
<geneLocation type="plasmid" evidence="2 3">
    <name>pXF51</name>
</geneLocation>
<evidence type="ECO:0000256" key="1">
    <source>
        <dbReference type="SAM" id="Coils"/>
    </source>
</evidence>
<evidence type="ECO:0000313" key="3">
    <source>
        <dbReference type="Proteomes" id="UP000000812"/>
    </source>
</evidence>
<dbReference type="Pfam" id="PF12083">
    <property type="entry name" value="DUF3560"/>
    <property type="match status" value="1"/>
</dbReference>
<dbReference type="EMBL" id="AE003851">
    <property type="protein sequence ID" value="AAF85630.1"/>
    <property type="molecule type" value="Genomic_DNA"/>
</dbReference>
<sequence>MVIEDESPANNSPINVKGTETMNSYEAKQTARKARFEKYASEAAAESVSTYQRARSMGESIPFGQPILIGHHSEQRDRNFRDRIHNTYKKAFALHDKANHYADKAASVGTGGISSDDPDAIEKLRAELANIEASRERMKEANKIIRTNKPKEAQIAALMAKGFTADEAAEIINPNCLGHVGFSLSNNNANARRVKARIDELEKRNKRESKEKEGNGYICRQDAEENRVMFVFPGKPNEDTRALLKSYGFKWSPSRGAWVRQWNNAGVWAAQCILEVLDKAEAAA</sequence>